<dbReference type="InterPro" id="IPR002156">
    <property type="entry name" value="RNaseH_domain"/>
</dbReference>
<protein>
    <recommendedName>
        <fullName evidence="1">RNase H type-1 domain-containing protein</fullName>
    </recommendedName>
</protein>
<gene>
    <name evidence="2" type="ORF">AQZ52_10680</name>
</gene>
<dbReference type="EMBL" id="LLZS01000007">
    <property type="protein sequence ID" value="KUR71500.1"/>
    <property type="molecule type" value="Genomic_DNA"/>
</dbReference>
<dbReference type="SUPFAM" id="SSF53098">
    <property type="entry name" value="Ribonuclease H-like"/>
    <property type="match status" value="1"/>
</dbReference>
<sequence>MMETAVAARGRVWHRPAIGQGTNDHAEWQALLDALAVARELGATDIVLLGDSAFVVAQASGTLRAGADFAPFLASYREHSAQFARVRIRRIKRAQNLAGIALAKAWPR</sequence>
<keyword evidence="3" id="KW-1185">Reference proteome</keyword>
<dbReference type="Gene3D" id="3.30.420.10">
    <property type="entry name" value="Ribonuclease H-like superfamily/Ribonuclease H"/>
    <property type="match status" value="1"/>
</dbReference>
<dbReference type="GO" id="GO:0004523">
    <property type="term" value="F:RNA-DNA hybrid ribonuclease activity"/>
    <property type="evidence" value="ECO:0007669"/>
    <property type="project" value="InterPro"/>
</dbReference>
<evidence type="ECO:0000313" key="3">
    <source>
        <dbReference type="Proteomes" id="UP000058012"/>
    </source>
</evidence>
<dbReference type="STRING" id="1117702.AQZ52_10680"/>
<reference evidence="2 3" key="1">
    <citation type="submission" date="2015-10" db="EMBL/GenBank/DDBJ databases">
        <title>Draft genome sequence of Novosphingobium fuchskuhlense DSM 25065 isolated from a surface water sample of the southwest basin of Lake Grosse Fuchskuhle.</title>
        <authorList>
            <person name="Ruckert C."/>
            <person name="Winkler A."/>
            <person name="Glaeser J."/>
            <person name="Grossart H.-P."/>
            <person name="Kalinowski J."/>
            <person name="Glaeser S."/>
        </authorList>
    </citation>
    <scope>NUCLEOTIDE SEQUENCE [LARGE SCALE GENOMIC DNA]</scope>
    <source>
        <strain evidence="2 3">FNE08-7</strain>
    </source>
</reference>
<dbReference type="Proteomes" id="UP000058012">
    <property type="component" value="Unassembled WGS sequence"/>
</dbReference>
<dbReference type="GO" id="GO:0003676">
    <property type="term" value="F:nucleic acid binding"/>
    <property type="evidence" value="ECO:0007669"/>
    <property type="project" value="InterPro"/>
</dbReference>
<dbReference type="AlphaFoldDB" id="A0A117UVB9"/>
<organism evidence="2 3">
    <name type="scientific">Novosphingobium fuchskuhlense</name>
    <dbReference type="NCBI Taxonomy" id="1117702"/>
    <lineage>
        <taxon>Bacteria</taxon>
        <taxon>Pseudomonadati</taxon>
        <taxon>Pseudomonadota</taxon>
        <taxon>Alphaproteobacteria</taxon>
        <taxon>Sphingomonadales</taxon>
        <taxon>Sphingomonadaceae</taxon>
        <taxon>Novosphingobium</taxon>
    </lineage>
</organism>
<feature type="domain" description="RNase H type-1" evidence="1">
    <location>
        <begin position="16"/>
        <end position="104"/>
    </location>
</feature>
<name>A0A117UVB9_9SPHN</name>
<evidence type="ECO:0000259" key="1">
    <source>
        <dbReference type="Pfam" id="PF13456"/>
    </source>
</evidence>
<proteinExistence type="predicted"/>
<comment type="caution">
    <text evidence="2">The sequence shown here is derived from an EMBL/GenBank/DDBJ whole genome shotgun (WGS) entry which is preliminary data.</text>
</comment>
<accession>A0A117UVB9</accession>
<dbReference type="InterPro" id="IPR012337">
    <property type="entry name" value="RNaseH-like_sf"/>
</dbReference>
<evidence type="ECO:0000313" key="2">
    <source>
        <dbReference type="EMBL" id="KUR71500.1"/>
    </source>
</evidence>
<dbReference type="InterPro" id="IPR036397">
    <property type="entry name" value="RNaseH_sf"/>
</dbReference>
<dbReference type="Pfam" id="PF13456">
    <property type="entry name" value="RVT_3"/>
    <property type="match status" value="1"/>
</dbReference>